<evidence type="ECO:0000256" key="14">
    <source>
        <dbReference type="ARBA" id="ARBA00023136"/>
    </source>
</evidence>
<evidence type="ECO:0000256" key="15">
    <source>
        <dbReference type="ARBA" id="ARBA00023157"/>
    </source>
</evidence>
<evidence type="ECO:0000256" key="6">
    <source>
        <dbReference type="ARBA" id="ARBA00014817"/>
    </source>
</evidence>
<dbReference type="InterPro" id="IPR007754">
    <property type="entry name" value="GlcNAc_II"/>
</dbReference>
<dbReference type="Proteomes" id="UP000887572">
    <property type="component" value="Unplaced"/>
</dbReference>
<evidence type="ECO:0000256" key="7">
    <source>
        <dbReference type="ARBA" id="ARBA00022676"/>
    </source>
</evidence>
<dbReference type="AlphaFoldDB" id="A0A914HY72"/>
<evidence type="ECO:0000256" key="1">
    <source>
        <dbReference type="ARBA" id="ARBA00001936"/>
    </source>
</evidence>
<dbReference type="WBParaSite" id="Gr19_v10_g5749.t1">
    <property type="protein sequence ID" value="Gr19_v10_g5749.t1"/>
    <property type="gene ID" value="Gr19_v10_g5749"/>
</dbReference>
<keyword evidence="11" id="KW-0735">Signal-anchor</keyword>
<evidence type="ECO:0000256" key="19">
    <source>
        <dbReference type="ARBA" id="ARBA00031203"/>
    </source>
</evidence>
<feature type="disulfide bond" evidence="25">
    <location>
        <begin position="281"/>
        <end position="288"/>
    </location>
</feature>
<keyword evidence="15 25" id="KW-1015">Disulfide bond</keyword>
<keyword evidence="7" id="KW-0328">Glycosyltransferase</keyword>
<dbReference type="GO" id="GO:0005795">
    <property type="term" value="C:Golgi stack"/>
    <property type="evidence" value="ECO:0007669"/>
    <property type="project" value="InterPro"/>
</dbReference>
<comment type="subcellular location">
    <subcellularLocation>
        <location evidence="2">Golgi apparatus membrane</location>
        <topology evidence="2">Single-pass type II membrane protein</topology>
    </subcellularLocation>
</comment>
<evidence type="ECO:0000256" key="22">
    <source>
        <dbReference type="ARBA" id="ARBA00093257"/>
    </source>
</evidence>
<keyword evidence="8" id="KW-0808">Transferase</keyword>
<evidence type="ECO:0000256" key="12">
    <source>
        <dbReference type="ARBA" id="ARBA00022989"/>
    </source>
</evidence>
<keyword evidence="26" id="KW-1185">Reference proteome</keyword>
<evidence type="ECO:0000256" key="10">
    <source>
        <dbReference type="ARBA" id="ARBA00022723"/>
    </source>
</evidence>
<evidence type="ECO:0000256" key="5">
    <source>
        <dbReference type="ARBA" id="ARBA00012613"/>
    </source>
</evidence>
<dbReference type="GO" id="GO:0046872">
    <property type="term" value="F:metal ion binding"/>
    <property type="evidence" value="ECO:0007669"/>
    <property type="project" value="UniProtKB-KW"/>
</dbReference>
<feature type="disulfide bond" evidence="25">
    <location>
        <begin position="229"/>
        <end position="232"/>
    </location>
</feature>
<sequence length="398" mass="45967">MFNFILRMFRPSAAIFVLAFLFLLPFLFYITFNATSSIYWQKIDRLLQFSSIRGLYNLTEPISSNVDFVIIVQIHDRIKYLKALIQSLSKVATIDRVLLVFSCDFNSDEIRNLIRGIKFCKTLRITFPYNIQRYEHEFPGQSPSDCSEDGKNLNCTNLNSTDIKGEHRKANLAQIKHHWWWKLNYMFEQVLPKFGVENKFLVLLEEDHIVAPDFLHTLRLIVKNRKNICPGCELICLGAYPNSFNNYAEDANKLGVEVWFSSKNNLGMVIDERLWRQIQNCSKLSIQCFPKKLEVIYTQSPRVIHIGDCGVHWHKCENDQRSLDLALDLFKSANASFFPTKLEVSHTSKRMFGVPSAANGGWADPRDQRLCELNTHPLAVDDPRLVLIKARAVVDGKN</sequence>
<keyword evidence="14" id="KW-0472">Membrane</keyword>
<evidence type="ECO:0000256" key="18">
    <source>
        <dbReference type="ARBA" id="ARBA00029663"/>
    </source>
</evidence>
<dbReference type="GO" id="GO:0009312">
    <property type="term" value="P:oligosaccharide biosynthetic process"/>
    <property type="evidence" value="ECO:0007669"/>
    <property type="project" value="InterPro"/>
</dbReference>
<evidence type="ECO:0000256" key="24">
    <source>
        <dbReference type="PIRSR" id="PIRSR607754-2"/>
    </source>
</evidence>
<accession>A0A914HY72</accession>
<keyword evidence="12" id="KW-1133">Transmembrane helix</keyword>
<comment type="cofactor">
    <cofactor evidence="1 24">
        <name>Mn(2+)</name>
        <dbReference type="ChEBI" id="CHEBI:29035"/>
    </cofactor>
</comment>
<proteinExistence type="inferred from homology"/>
<feature type="binding site" evidence="23">
    <location>
        <begin position="73"/>
        <end position="77"/>
    </location>
    <ligand>
        <name>substrate</name>
    </ligand>
</feature>
<keyword evidence="16" id="KW-0325">Glycoprotein</keyword>
<feature type="binding site" evidence="24">
    <location>
        <position position="207"/>
    </location>
    <ligand>
        <name>Mn(2+)</name>
        <dbReference type="ChEBI" id="CHEBI:29035"/>
    </ligand>
</feature>
<evidence type="ECO:0000256" key="23">
    <source>
        <dbReference type="PIRSR" id="PIRSR607754-1"/>
    </source>
</evidence>
<evidence type="ECO:0000256" key="9">
    <source>
        <dbReference type="ARBA" id="ARBA00022692"/>
    </source>
</evidence>
<keyword evidence="17 24" id="KW-0464">Manganese</keyword>
<comment type="catalytic activity">
    <reaction evidence="22">
        <text>an N(4)-{beta-D-GlcNAc-(1-&gt;2)-alpha-D-Man-(1-&gt;3)-[alpha-D-Man-(1-&gt;6)]-beta-D-Man-(1-&gt;4)-beta-D-GlcNAc-(1-&gt;4)-beta-D-GlcNAc}-L-asparaginyl-[protein] + UDP-N-acetyl-alpha-D-glucosamine = N(4)-{beta-D-GlcNAc-(1-&gt;2)-alpha-D-Man-(1-&gt;3)-[beta-D-GlcNAc-(1-&gt;2)-alpha-D-Man-(1-&gt;6)]-beta-D-Man-(1-&gt;4)-beta-D-GlcNAc-(1-&gt;4)-beta-D-GlcNAc}-L-asparaginyl-[protein] + UDP + H(+)</text>
        <dbReference type="Rhea" id="RHEA:12941"/>
        <dbReference type="Rhea" id="RHEA-COMP:13526"/>
        <dbReference type="Rhea" id="RHEA-COMP:14369"/>
        <dbReference type="ChEBI" id="CHEBI:15378"/>
        <dbReference type="ChEBI" id="CHEBI:57705"/>
        <dbReference type="ChEBI" id="CHEBI:58223"/>
        <dbReference type="ChEBI" id="CHEBI:60615"/>
        <dbReference type="ChEBI" id="CHEBI:60651"/>
        <dbReference type="EC" id="2.4.1.143"/>
    </reaction>
</comment>
<keyword evidence="13" id="KW-0333">Golgi apparatus</keyword>
<evidence type="ECO:0000256" key="4">
    <source>
        <dbReference type="ARBA" id="ARBA00011011"/>
    </source>
</evidence>
<dbReference type="EC" id="2.4.1.143" evidence="5"/>
<dbReference type="GO" id="GO:0008455">
    <property type="term" value="F:alpha-1,6-mannosylglycoprotein 2-beta-N-acetylglucosaminyltransferase activity"/>
    <property type="evidence" value="ECO:0007669"/>
    <property type="project" value="UniProtKB-EC"/>
</dbReference>
<feature type="binding site" evidence="24">
    <location>
        <position position="305"/>
    </location>
    <ligand>
        <name>Mn(2+)</name>
        <dbReference type="ChEBI" id="CHEBI:29035"/>
    </ligand>
</feature>
<evidence type="ECO:0000313" key="27">
    <source>
        <dbReference type="WBParaSite" id="Gr19_v10_g5749.t1"/>
    </source>
</evidence>
<comment type="similarity">
    <text evidence="4">Belongs to the glycosyltransferase 16 (GT16) protein family.</text>
</comment>
<evidence type="ECO:0000256" key="13">
    <source>
        <dbReference type="ARBA" id="ARBA00023034"/>
    </source>
</evidence>
<keyword evidence="10 24" id="KW-0479">Metal-binding</keyword>
<protein>
    <recommendedName>
        <fullName evidence="6">Alpha-1,6-mannosyl-glycoprotein 2-beta-N-acetylglucosaminyltransferase</fullName>
        <ecNumber evidence="5">2.4.1.143</ecNumber>
    </recommendedName>
    <alternativeName>
        <fullName evidence="21">Beta-1,2-N-acetylglucosaminyltransferase II</fullName>
    </alternativeName>
    <alternativeName>
        <fullName evidence="20">GlcNAc-T II</fullName>
    </alternativeName>
    <alternativeName>
        <fullName evidence="19">Mannoside acetylglucosaminyltransferase 2</fullName>
    </alternativeName>
    <alternativeName>
        <fullName evidence="18">N-glycosyl-oligosaccharide-glycoprotein N-acetylglucosaminyltransferase II</fullName>
    </alternativeName>
</protein>
<evidence type="ECO:0000256" key="21">
    <source>
        <dbReference type="ARBA" id="ARBA00032915"/>
    </source>
</evidence>
<evidence type="ECO:0000256" key="25">
    <source>
        <dbReference type="PIRSR" id="PIRSR607754-3"/>
    </source>
</evidence>
<organism evidence="26 27">
    <name type="scientific">Globodera rostochiensis</name>
    <name type="common">Golden nematode worm</name>
    <name type="synonym">Heterodera rostochiensis</name>
    <dbReference type="NCBI Taxonomy" id="31243"/>
    <lineage>
        <taxon>Eukaryota</taxon>
        <taxon>Metazoa</taxon>
        <taxon>Ecdysozoa</taxon>
        <taxon>Nematoda</taxon>
        <taxon>Chromadorea</taxon>
        <taxon>Rhabditida</taxon>
        <taxon>Tylenchina</taxon>
        <taxon>Tylenchomorpha</taxon>
        <taxon>Tylenchoidea</taxon>
        <taxon>Heteroderidae</taxon>
        <taxon>Heteroderinae</taxon>
        <taxon>Globodera</taxon>
    </lineage>
</organism>
<evidence type="ECO:0000256" key="2">
    <source>
        <dbReference type="ARBA" id="ARBA00004323"/>
    </source>
</evidence>
<evidence type="ECO:0000256" key="20">
    <source>
        <dbReference type="ARBA" id="ARBA00032552"/>
    </source>
</evidence>
<keyword evidence="9" id="KW-0812">Transmembrane</keyword>
<evidence type="ECO:0000313" key="26">
    <source>
        <dbReference type="Proteomes" id="UP000887572"/>
    </source>
</evidence>
<feature type="binding site" evidence="23">
    <location>
        <position position="104"/>
    </location>
    <ligand>
        <name>substrate</name>
    </ligand>
</feature>
<evidence type="ECO:0000256" key="16">
    <source>
        <dbReference type="ARBA" id="ARBA00023180"/>
    </source>
</evidence>
<evidence type="ECO:0000256" key="17">
    <source>
        <dbReference type="ARBA" id="ARBA00023211"/>
    </source>
</evidence>
<dbReference type="PANTHER" id="PTHR12871:SF0">
    <property type="entry name" value="ALPHA-1,6-MANNOSYL-GLYCOPROTEIN 2-BETA-N-ACETYLGLUCOSAMINYLTRANSFERASE"/>
    <property type="match status" value="1"/>
</dbReference>
<dbReference type="GO" id="GO:0000139">
    <property type="term" value="C:Golgi membrane"/>
    <property type="evidence" value="ECO:0007669"/>
    <property type="project" value="UniProtKB-SubCell"/>
</dbReference>
<dbReference type="Pfam" id="PF05060">
    <property type="entry name" value="MGAT2"/>
    <property type="match status" value="1"/>
</dbReference>
<evidence type="ECO:0000256" key="11">
    <source>
        <dbReference type="ARBA" id="ARBA00022968"/>
    </source>
</evidence>
<feature type="disulfide bond" evidence="25">
    <location>
        <begin position="146"/>
        <end position="155"/>
    </location>
</feature>
<dbReference type="PANTHER" id="PTHR12871">
    <property type="entry name" value="BETA-1,2-N-ACETYLGLUCOSAMINYLTRANSFERASE II"/>
    <property type="match status" value="1"/>
</dbReference>
<reference evidence="27" key="1">
    <citation type="submission" date="2022-11" db="UniProtKB">
        <authorList>
            <consortium name="WormBaseParasite"/>
        </authorList>
    </citation>
    <scope>IDENTIFICATION</scope>
</reference>
<dbReference type="Gene3D" id="3.90.550.10">
    <property type="entry name" value="Spore Coat Polysaccharide Biosynthesis Protein SpsA, Chain A"/>
    <property type="match status" value="1"/>
</dbReference>
<dbReference type="GO" id="GO:0006487">
    <property type="term" value="P:protein N-linked glycosylation"/>
    <property type="evidence" value="ECO:0007669"/>
    <property type="project" value="TreeGrafter"/>
</dbReference>
<dbReference type="InterPro" id="IPR029044">
    <property type="entry name" value="Nucleotide-diphossugar_trans"/>
</dbReference>
<evidence type="ECO:0000256" key="3">
    <source>
        <dbReference type="ARBA" id="ARBA00004922"/>
    </source>
</evidence>
<comment type="pathway">
    <text evidence="3">Protein modification; protein glycosylation.</text>
</comment>
<dbReference type="SUPFAM" id="SSF53448">
    <property type="entry name" value="Nucleotide-diphospho-sugar transferases"/>
    <property type="match status" value="1"/>
</dbReference>
<name>A0A914HY72_GLORO</name>
<evidence type="ECO:0000256" key="8">
    <source>
        <dbReference type="ARBA" id="ARBA00022679"/>
    </source>
</evidence>
<feature type="binding site" evidence="23">
    <location>
        <begin position="174"/>
        <end position="178"/>
    </location>
    <ligand>
        <name>substrate</name>
    </ligand>
</feature>